<comment type="caution">
    <text evidence="1">The sequence shown here is derived from an EMBL/GenBank/DDBJ whole genome shotgun (WGS) entry which is preliminary data.</text>
</comment>
<dbReference type="AlphaFoldDB" id="A0AA40LRS7"/>
<evidence type="ECO:0000313" key="2">
    <source>
        <dbReference type="Proteomes" id="UP001177744"/>
    </source>
</evidence>
<organism evidence="1 2">
    <name type="scientific">Cnephaeus nilssonii</name>
    <name type="common">Northern bat</name>
    <name type="synonym">Eptesicus nilssonii</name>
    <dbReference type="NCBI Taxonomy" id="3371016"/>
    <lineage>
        <taxon>Eukaryota</taxon>
        <taxon>Metazoa</taxon>
        <taxon>Chordata</taxon>
        <taxon>Craniata</taxon>
        <taxon>Vertebrata</taxon>
        <taxon>Euteleostomi</taxon>
        <taxon>Mammalia</taxon>
        <taxon>Eutheria</taxon>
        <taxon>Laurasiatheria</taxon>
        <taxon>Chiroptera</taxon>
        <taxon>Yangochiroptera</taxon>
        <taxon>Vespertilionidae</taxon>
        <taxon>Cnephaeus</taxon>
    </lineage>
</organism>
<sequence length="93" mass="9761">MSAAKPIVSFPGLAGVWVPVFPADPGLSCGWAGPWTAAPMDGPLAVLVPGPKKVHEEEIAELQVQIQYAQISVEMDMFSKSDLSAALKDIGAQ</sequence>
<reference evidence="1" key="1">
    <citation type="submission" date="2023-06" db="EMBL/GenBank/DDBJ databases">
        <title>Reference genome for the Northern bat (Eptesicus nilssonii), a most northern bat species.</title>
        <authorList>
            <person name="Laine V.N."/>
            <person name="Pulliainen A.T."/>
            <person name="Lilley T.M."/>
        </authorList>
    </citation>
    <scope>NUCLEOTIDE SEQUENCE</scope>
    <source>
        <strain evidence="1">BLF_Eptnil</strain>
        <tissue evidence="1">Kidney</tissue>
    </source>
</reference>
<dbReference type="Proteomes" id="UP001177744">
    <property type="component" value="Unassembled WGS sequence"/>
</dbReference>
<protein>
    <submittedName>
        <fullName evidence="1">Uncharacterized protein</fullName>
    </submittedName>
</protein>
<name>A0AA40LRS7_CNENI</name>
<dbReference type="EMBL" id="JAULJE010000004">
    <property type="protein sequence ID" value="KAK1343771.1"/>
    <property type="molecule type" value="Genomic_DNA"/>
</dbReference>
<accession>A0AA40LRS7</accession>
<gene>
    <name evidence="1" type="ORF">QTO34_014324</name>
</gene>
<proteinExistence type="predicted"/>
<evidence type="ECO:0000313" key="1">
    <source>
        <dbReference type="EMBL" id="KAK1343771.1"/>
    </source>
</evidence>
<keyword evidence="2" id="KW-1185">Reference proteome</keyword>